<feature type="transmembrane region" description="Helical" evidence="5">
    <location>
        <begin position="190"/>
        <end position="208"/>
    </location>
</feature>
<dbReference type="PANTHER" id="PTHR21389">
    <property type="entry name" value="P53 INDUCED PROTEIN"/>
    <property type="match status" value="1"/>
</dbReference>
<feature type="transmembrane region" description="Helical" evidence="5">
    <location>
        <begin position="62"/>
        <end position="88"/>
    </location>
</feature>
<keyword evidence="4 5" id="KW-0472">Membrane</keyword>
<evidence type="ECO:0000256" key="2">
    <source>
        <dbReference type="ARBA" id="ARBA00022692"/>
    </source>
</evidence>
<feature type="transmembrane region" description="Helical" evidence="5">
    <location>
        <begin position="167"/>
        <end position="184"/>
    </location>
</feature>
<name>A0ABR2WIU0_9FUNG</name>
<dbReference type="Pfam" id="PF07264">
    <property type="entry name" value="EI24"/>
    <property type="match status" value="1"/>
</dbReference>
<keyword evidence="7" id="KW-1185">Reference proteome</keyword>
<evidence type="ECO:0000256" key="3">
    <source>
        <dbReference type="ARBA" id="ARBA00022989"/>
    </source>
</evidence>
<evidence type="ECO:0000313" key="6">
    <source>
        <dbReference type="EMBL" id="KAK9761428.1"/>
    </source>
</evidence>
<dbReference type="EMBL" id="JASJQH010001393">
    <property type="protein sequence ID" value="KAK9761428.1"/>
    <property type="molecule type" value="Genomic_DNA"/>
</dbReference>
<dbReference type="Proteomes" id="UP001479436">
    <property type="component" value="Unassembled WGS sequence"/>
</dbReference>
<evidence type="ECO:0000313" key="7">
    <source>
        <dbReference type="Proteomes" id="UP001479436"/>
    </source>
</evidence>
<evidence type="ECO:0000256" key="5">
    <source>
        <dbReference type="SAM" id="Phobius"/>
    </source>
</evidence>
<feature type="transmembrane region" description="Helical" evidence="5">
    <location>
        <begin position="229"/>
        <end position="247"/>
    </location>
</feature>
<gene>
    <name evidence="6" type="ORF">K7432_013681</name>
</gene>
<keyword evidence="3 5" id="KW-1133">Transmembrane helix</keyword>
<evidence type="ECO:0000256" key="1">
    <source>
        <dbReference type="ARBA" id="ARBA00004141"/>
    </source>
</evidence>
<comment type="subcellular location">
    <subcellularLocation>
        <location evidence="1">Membrane</location>
        <topology evidence="1">Multi-pass membrane protein</topology>
    </subcellularLocation>
</comment>
<feature type="transmembrane region" description="Helical" evidence="5">
    <location>
        <begin position="114"/>
        <end position="135"/>
    </location>
</feature>
<comment type="caution">
    <text evidence="6">The sequence shown here is derived from an EMBL/GenBank/DDBJ whole genome shotgun (WGS) entry which is preliminary data.</text>
</comment>
<protein>
    <submittedName>
        <fullName evidence="6">Uncharacterized protein</fullName>
    </submittedName>
</protein>
<dbReference type="InterPro" id="IPR059112">
    <property type="entry name" value="CysZ/EI24"/>
</dbReference>
<reference evidence="6 7" key="1">
    <citation type="submission" date="2023-04" db="EMBL/GenBank/DDBJ databases">
        <title>Genome of Basidiobolus ranarum AG-B5.</title>
        <authorList>
            <person name="Stajich J.E."/>
            <person name="Carter-House D."/>
            <person name="Gryganskyi A."/>
        </authorList>
    </citation>
    <scope>NUCLEOTIDE SEQUENCE [LARGE SCALE GENOMIC DNA]</scope>
    <source>
        <strain evidence="6 7">AG-B5</strain>
    </source>
</reference>
<proteinExistence type="predicted"/>
<evidence type="ECO:0000256" key="4">
    <source>
        <dbReference type="ARBA" id="ARBA00023136"/>
    </source>
</evidence>
<dbReference type="PANTHER" id="PTHR21389:SF0">
    <property type="entry name" value="ETOPOSIDE-INDUCED PROTEIN 2.4 HOMOLOG"/>
    <property type="match status" value="1"/>
</dbReference>
<feature type="transmembrane region" description="Helical" evidence="5">
    <location>
        <begin position="253"/>
        <end position="271"/>
    </location>
</feature>
<accession>A0ABR2WIU0</accession>
<organism evidence="6 7">
    <name type="scientific">Basidiobolus ranarum</name>
    <dbReference type="NCBI Taxonomy" id="34480"/>
    <lineage>
        <taxon>Eukaryota</taxon>
        <taxon>Fungi</taxon>
        <taxon>Fungi incertae sedis</taxon>
        <taxon>Zoopagomycota</taxon>
        <taxon>Entomophthoromycotina</taxon>
        <taxon>Basidiobolomycetes</taxon>
        <taxon>Basidiobolales</taxon>
        <taxon>Basidiobolaceae</taxon>
        <taxon>Basidiobolus</taxon>
    </lineage>
</organism>
<sequence length="323" mass="37307">MKDKRAEPVTIEKVTIFNTIQKEAHRYGGHAWHGIKDACAIPPTLIIIYGSNTIQTRALKCFLLNGLIFLGSLTFFEYVVIPMIYFVFGNTLMMDSSGDATPLASTMKFLTKTIYHLFWVYPIYCISFVLNSTWYQEIADRAYRLQVGKPETVEKSYDSVLNGMVEVIYEAFLILNYLIFASLVHAVPLMGPLVSFIYLCWLNAYYSFEYKWINKGWSLDQRLSYFEEHWAYFAGFGFPGTVCSFFFPSFINVGVFALLFPLFIIMANRAVPMPHRPSQTRTRTKPSILEKLPIFHLAKKANLFWIRKLNNTRKAGRMKAKSK</sequence>
<keyword evidence="2 5" id="KW-0812">Transmembrane</keyword>